<evidence type="ECO:0000259" key="1">
    <source>
        <dbReference type="Pfam" id="PF01368"/>
    </source>
</evidence>
<dbReference type="InterPro" id="IPR051319">
    <property type="entry name" value="Oligoribo/pAp-PDE_c-di-AMP_PDE"/>
</dbReference>
<dbReference type="PANTHER" id="PTHR47618:SF1">
    <property type="entry name" value="BIFUNCTIONAL OLIGORIBONUCLEASE AND PAP PHOSPHATASE NRNA"/>
    <property type="match status" value="1"/>
</dbReference>
<dbReference type="KEGG" id="ssm:Spirs_2422"/>
<evidence type="ECO:0000313" key="4">
    <source>
        <dbReference type="Proteomes" id="UP000002318"/>
    </source>
</evidence>
<dbReference type="OrthoDB" id="9803668at2"/>
<dbReference type="Proteomes" id="UP000002318">
    <property type="component" value="Chromosome"/>
</dbReference>
<dbReference type="InterPro" id="IPR038763">
    <property type="entry name" value="DHH_sf"/>
</dbReference>
<accession>E1R3A5</accession>
<dbReference type="SUPFAM" id="SSF64182">
    <property type="entry name" value="DHH phosphoesterases"/>
    <property type="match status" value="1"/>
</dbReference>
<sequence>MGRFAKVAGFIERHEAFFISGHETPDADALGSEIALYRALRHLGKRVKIVNADPAAQKYAYLDPEGVIDTLDPDPAVTYSLPEDVASWGHFILDTNDIGNIGHVATLILPYVGEYYIIDHHELGDDLFTDNHIEENASSTSEILYDLLTELNIPINLEVAVALYTGIMYDTGSFIYPKTSARTFGIAHDLVEIGVNPNEMYQHIYESNSIPALKLQSKVLASLELYYDQHVAVQTMLRETIAACGARYEEADSFINVPLKSKDIRVSIFFKENEQGILRCSLRSKGNINVAAIAQTFGGGGHRTAAGFKSAFRLETIKTKVLGMLQSYFESGSE</sequence>
<name>E1R3A5_SEDSS</name>
<dbReference type="EMBL" id="CP002116">
    <property type="protein sequence ID" value="ADK81536.1"/>
    <property type="molecule type" value="Genomic_DNA"/>
</dbReference>
<dbReference type="RefSeq" id="WP_013254999.1">
    <property type="nucleotide sequence ID" value="NC_014364.1"/>
</dbReference>
<gene>
    <name evidence="3" type="ordered locus">Spirs_2422</name>
</gene>
<organism evidence="3 4">
    <name type="scientific">Sediminispirochaeta smaragdinae (strain DSM 11293 / JCM 15392 / SEBR 4228)</name>
    <name type="common">Spirochaeta smaragdinae</name>
    <dbReference type="NCBI Taxonomy" id="573413"/>
    <lineage>
        <taxon>Bacteria</taxon>
        <taxon>Pseudomonadati</taxon>
        <taxon>Spirochaetota</taxon>
        <taxon>Spirochaetia</taxon>
        <taxon>Spirochaetales</taxon>
        <taxon>Spirochaetaceae</taxon>
        <taxon>Sediminispirochaeta</taxon>
    </lineage>
</organism>
<reference evidence="3 4" key="1">
    <citation type="journal article" date="2010" name="Stand. Genomic Sci.">
        <title>Complete genome sequence of Spirochaeta smaragdinae type strain (SEBR 4228).</title>
        <authorList>
            <person name="Mavromatis K."/>
            <person name="Yasawong M."/>
            <person name="Chertkov O."/>
            <person name="Lapidus A."/>
            <person name="Lucas S."/>
            <person name="Nolan M."/>
            <person name="Del Rio T.G."/>
            <person name="Tice H."/>
            <person name="Cheng J.F."/>
            <person name="Pitluck S."/>
            <person name="Liolios K."/>
            <person name="Ivanova N."/>
            <person name="Tapia R."/>
            <person name="Han C."/>
            <person name="Bruce D."/>
            <person name="Goodwin L."/>
            <person name="Pati A."/>
            <person name="Chen A."/>
            <person name="Palaniappan K."/>
            <person name="Land M."/>
            <person name="Hauser L."/>
            <person name="Chang Y.J."/>
            <person name="Jeffries C.D."/>
            <person name="Detter J.C."/>
            <person name="Rohde M."/>
            <person name="Brambilla E."/>
            <person name="Spring S."/>
            <person name="Goker M."/>
            <person name="Sikorski J."/>
            <person name="Woyke T."/>
            <person name="Bristow J."/>
            <person name="Eisen J.A."/>
            <person name="Markowitz V."/>
            <person name="Hugenholtz P."/>
            <person name="Klenk H.P."/>
            <person name="Kyrpides N.C."/>
        </authorList>
    </citation>
    <scope>NUCLEOTIDE SEQUENCE [LARGE SCALE GENOMIC DNA]</scope>
    <source>
        <strain evidence="4">DSM 11293 / JCM 15392 / SEBR 4228</strain>
    </source>
</reference>
<dbReference type="InterPro" id="IPR003156">
    <property type="entry name" value="DHHA1_dom"/>
</dbReference>
<dbReference type="STRING" id="573413.Spirs_2422"/>
<dbReference type="GO" id="GO:0003676">
    <property type="term" value="F:nucleic acid binding"/>
    <property type="evidence" value="ECO:0007669"/>
    <property type="project" value="InterPro"/>
</dbReference>
<protein>
    <submittedName>
        <fullName evidence="3">Phosphoesterase RecJ domain protein</fullName>
    </submittedName>
</protein>
<evidence type="ECO:0000259" key="2">
    <source>
        <dbReference type="Pfam" id="PF02272"/>
    </source>
</evidence>
<keyword evidence="4" id="KW-1185">Reference proteome</keyword>
<dbReference type="HOGENOM" id="CLU_039720_0_0_12"/>
<dbReference type="Pfam" id="PF02272">
    <property type="entry name" value="DHHA1"/>
    <property type="match status" value="1"/>
</dbReference>
<dbReference type="Pfam" id="PF01368">
    <property type="entry name" value="DHH"/>
    <property type="match status" value="1"/>
</dbReference>
<dbReference type="AlphaFoldDB" id="E1R3A5"/>
<proteinExistence type="predicted"/>
<dbReference type="Gene3D" id="3.90.1640.10">
    <property type="entry name" value="inorganic pyrophosphatase (n-terminal core)"/>
    <property type="match status" value="1"/>
</dbReference>
<feature type="domain" description="DDH" evidence="1">
    <location>
        <begin position="17"/>
        <end position="167"/>
    </location>
</feature>
<feature type="domain" description="DHHA1" evidence="2">
    <location>
        <begin position="246"/>
        <end position="310"/>
    </location>
</feature>
<dbReference type="Gene3D" id="3.10.310.30">
    <property type="match status" value="1"/>
</dbReference>
<evidence type="ECO:0000313" key="3">
    <source>
        <dbReference type="EMBL" id="ADK81536.1"/>
    </source>
</evidence>
<dbReference type="eggNOG" id="COG0618">
    <property type="taxonomic scope" value="Bacteria"/>
</dbReference>
<dbReference type="InterPro" id="IPR001667">
    <property type="entry name" value="DDH_dom"/>
</dbReference>
<dbReference type="PANTHER" id="PTHR47618">
    <property type="entry name" value="BIFUNCTIONAL OLIGORIBONUCLEASE AND PAP PHOSPHATASE NRNA"/>
    <property type="match status" value="1"/>
</dbReference>